<organism evidence="1 2">
    <name type="scientific">Taenia crassiceps</name>
    <dbReference type="NCBI Taxonomy" id="6207"/>
    <lineage>
        <taxon>Eukaryota</taxon>
        <taxon>Metazoa</taxon>
        <taxon>Spiralia</taxon>
        <taxon>Lophotrochozoa</taxon>
        <taxon>Platyhelminthes</taxon>
        <taxon>Cestoda</taxon>
        <taxon>Eucestoda</taxon>
        <taxon>Cyclophyllidea</taxon>
        <taxon>Taeniidae</taxon>
        <taxon>Taenia</taxon>
    </lineage>
</organism>
<comment type="caution">
    <text evidence="1">The sequence shown here is derived from an EMBL/GenBank/DDBJ whole genome shotgun (WGS) entry which is preliminary data.</text>
</comment>
<gene>
    <name evidence="1" type="ORF">TcWFU_003921</name>
</gene>
<proteinExistence type="predicted"/>
<protein>
    <submittedName>
        <fullName evidence="1">Uncharacterized protein</fullName>
    </submittedName>
</protein>
<reference evidence="1 2" key="1">
    <citation type="journal article" date="2022" name="Front. Cell. Infect. Microbiol.">
        <title>The Genomes of Two Strains of Taenia crassiceps the Animal Model for the Study of Human Cysticercosis.</title>
        <authorList>
            <person name="Bobes R.J."/>
            <person name="Estrada K."/>
            <person name="Rios-Valencia D.G."/>
            <person name="Calderon-Gallegos A."/>
            <person name="de la Torre P."/>
            <person name="Carrero J.C."/>
            <person name="Sanchez-Flores A."/>
            <person name="Laclette J.P."/>
        </authorList>
    </citation>
    <scope>NUCLEOTIDE SEQUENCE [LARGE SCALE GENOMIC DNA]</scope>
    <source>
        <strain evidence="1">WFUcys</strain>
    </source>
</reference>
<name>A0ABR4QGT0_9CEST</name>
<keyword evidence="2" id="KW-1185">Reference proteome</keyword>
<sequence>MHWISELKECFCQDIRLSICAVESNSVPVFCLLCLGVSSGSLMHCQSFTNRSCGKCKEFRNFGVQRGIFKNKIFPHLDRMLRMRLKTSASTGSAVILHDEVYQCLNTSLIWCSSPLETTPSTARFTNRLPKLSASAFRAFGRSNGPMMAWAVCTRAIHGGRRQMKCLSHGLTQPIMQMKPLVNKGFELRREVWEVFAKVSGRLN</sequence>
<dbReference type="EMBL" id="JAKROA010000003">
    <property type="protein sequence ID" value="KAL5108792.1"/>
    <property type="molecule type" value="Genomic_DNA"/>
</dbReference>
<accession>A0ABR4QGT0</accession>
<evidence type="ECO:0000313" key="2">
    <source>
        <dbReference type="Proteomes" id="UP001651158"/>
    </source>
</evidence>
<evidence type="ECO:0000313" key="1">
    <source>
        <dbReference type="EMBL" id="KAL5108792.1"/>
    </source>
</evidence>
<dbReference type="Proteomes" id="UP001651158">
    <property type="component" value="Unassembled WGS sequence"/>
</dbReference>